<protein>
    <submittedName>
        <fullName evidence="1">DUF3626 domain-containing protein</fullName>
    </submittedName>
</protein>
<sequence length="291" mass="31939">MTTSPLPEPVRQAVAHVARLAAGPPLDRTLRVTCSFHPDRFAGPGTTESVIERLVASGSYVSQFVTGTSNGGLTAYRGGDRFRWESALFGGMYDDADPDLRPKYGALNHRRRGTGASPRFGSAHLRLAEHTLERSTFCFPDSFDEPADFGVAASCDLADRADRSGRDLLDDYVEAQVHGHLDLRADVEAVVLDPSFRGTAVEEAARELPCPVEWHDGFVAQLADIEQHPDYRGPEIVQLARRYAHDGVLDPRTVGEVASLGIHEPQAVKQLWHYTARFGTPEARSRPPARD</sequence>
<evidence type="ECO:0000313" key="1">
    <source>
        <dbReference type="EMBL" id="NNG40922.1"/>
    </source>
</evidence>
<dbReference type="RefSeq" id="WP_171157752.1">
    <property type="nucleotide sequence ID" value="NZ_JABENB010000003.1"/>
</dbReference>
<proteinExistence type="predicted"/>
<dbReference type="InterPro" id="IPR022074">
    <property type="entry name" value="DUF3626"/>
</dbReference>
<dbReference type="Pfam" id="PF12294">
    <property type="entry name" value="DUF3626"/>
    <property type="match status" value="2"/>
</dbReference>
<gene>
    <name evidence="1" type="ORF">HJ588_16815</name>
</gene>
<evidence type="ECO:0000313" key="2">
    <source>
        <dbReference type="Proteomes" id="UP000557772"/>
    </source>
</evidence>
<dbReference type="AlphaFoldDB" id="A0A849AW76"/>
<accession>A0A849AW76</accession>
<dbReference type="EMBL" id="JABENB010000003">
    <property type="protein sequence ID" value="NNG40922.1"/>
    <property type="molecule type" value="Genomic_DNA"/>
</dbReference>
<keyword evidence="2" id="KW-1185">Reference proteome</keyword>
<reference evidence="1 2" key="1">
    <citation type="submission" date="2020-05" db="EMBL/GenBank/DDBJ databases">
        <title>Flexivirga sp. ID2601S isolated from air conditioner.</title>
        <authorList>
            <person name="Kim D.H."/>
        </authorList>
    </citation>
    <scope>NUCLEOTIDE SEQUENCE [LARGE SCALE GENOMIC DNA]</scope>
    <source>
        <strain evidence="1 2">ID2601S</strain>
    </source>
</reference>
<comment type="caution">
    <text evidence="1">The sequence shown here is derived from an EMBL/GenBank/DDBJ whole genome shotgun (WGS) entry which is preliminary data.</text>
</comment>
<name>A0A849AW76_9MICO</name>
<dbReference type="Proteomes" id="UP000557772">
    <property type="component" value="Unassembled WGS sequence"/>
</dbReference>
<organism evidence="1 2">
    <name type="scientific">Flexivirga aerilata</name>
    <dbReference type="NCBI Taxonomy" id="1656889"/>
    <lineage>
        <taxon>Bacteria</taxon>
        <taxon>Bacillati</taxon>
        <taxon>Actinomycetota</taxon>
        <taxon>Actinomycetes</taxon>
        <taxon>Micrococcales</taxon>
        <taxon>Dermacoccaceae</taxon>
        <taxon>Flexivirga</taxon>
    </lineage>
</organism>